<dbReference type="AlphaFoldDB" id="A0A830QYY6"/>
<keyword evidence="3" id="KW-1185">Reference proteome</keyword>
<keyword evidence="2" id="KW-0614">Plasmid</keyword>
<keyword evidence="1" id="KW-1133">Transmembrane helix</keyword>
<evidence type="ECO:0000256" key="1">
    <source>
        <dbReference type="SAM" id="Phobius"/>
    </source>
</evidence>
<gene>
    <name evidence="2" type="ORF">MM59RIKEN_34250</name>
</gene>
<organism evidence="2 3">
    <name type="scientific">Pusillibacter faecalis</name>
    <dbReference type="NCBI Taxonomy" id="2714358"/>
    <lineage>
        <taxon>Bacteria</taxon>
        <taxon>Bacillati</taxon>
        <taxon>Bacillota</taxon>
        <taxon>Clostridia</taxon>
        <taxon>Eubacteriales</taxon>
        <taxon>Oscillospiraceae</taxon>
        <taxon>Pusillibacter</taxon>
    </lineage>
</organism>
<proteinExistence type="predicted"/>
<reference evidence="2" key="1">
    <citation type="submission" date="2020-09" db="EMBL/GenBank/DDBJ databases">
        <title>New species isolated from human feces.</title>
        <authorList>
            <person name="Kitahara M."/>
            <person name="Shigeno Y."/>
            <person name="Shime M."/>
            <person name="Matsumoto Y."/>
            <person name="Nakamura S."/>
            <person name="Motooka D."/>
            <person name="Fukuoka S."/>
            <person name="Nishikawa H."/>
            <person name="Benno Y."/>
        </authorList>
    </citation>
    <scope>NUCLEOTIDE SEQUENCE</scope>
    <source>
        <strain evidence="2">MM59</strain>
        <plasmid evidence="2">pMM59_01</plasmid>
    </source>
</reference>
<protein>
    <submittedName>
        <fullName evidence="2">Uncharacterized protein</fullName>
    </submittedName>
</protein>
<geneLocation type="plasmid" evidence="2 3">
    <name>pMM59_01</name>
</geneLocation>
<feature type="transmembrane region" description="Helical" evidence="1">
    <location>
        <begin position="54"/>
        <end position="73"/>
    </location>
</feature>
<dbReference type="Proteomes" id="UP000679848">
    <property type="component" value="Plasmid pMM59_01"/>
</dbReference>
<keyword evidence="1" id="KW-0812">Transmembrane</keyword>
<feature type="transmembrane region" description="Helical" evidence="1">
    <location>
        <begin position="21"/>
        <end position="42"/>
    </location>
</feature>
<keyword evidence="1" id="KW-0472">Membrane</keyword>
<name>A0A830QYY6_9FIRM</name>
<evidence type="ECO:0000313" key="2">
    <source>
        <dbReference type="EMBL" id="BCK86106.1"/>
    </source>
</evidence>
<dbReference type="KEGG" id="pfaa:MM59RIKEN_34250"/>
<accession>A0A830QYY6</accession>
<dbReference type="EMBL" id="AP023421">
    <property type="protein sequence ID" value="BCK86106.1"/>
    <property type="molecule type" value="Genomic_DNA"/>
</dbReference>
<sequence>MIRERKENHRREAAKRRTWRPWLRGAAFALAGAAMGAVYFRFFGCGSGCAIASSPLRAMAYMALIGWLLSQAFDGKE</sequence>
<evidence type="ECO:0000313" key="3">
    <source>
        <dbReference type="Proteomes" id="UP000679848"/>
    </source>
</evidence>